<evidence type="ECO:0000256" key="12">
    <source>
        <dbReference type="ARBA" id="ARBA00023175"/>
    </source>
</evidence>
<dbReference type="FunFam" id="1.20.920.20:FF:000001">
    <property type="entry name" value="dynein heavy chain 2, axonemal"/>
    <property type="match status" value="1"/>
</dbReference>
<dbReference type="GO" id="GO:0005524">
    <property type="term" value="F:ATP binding"/>
    <property type="evidence" value="ECO:0007669"/>
    <property type="project" value="UniProtKB-KW"/>
</dbReference>
<evidence type="ECO:0000259" key="21">
    <source>
        <dbReference type="Pfam" id="PF17102"/>
    </source>
</evidence>
<feature type="domain" description="Dynein heavy chain AAA 5 extension" evidence="22">
    <location>
        <begin position="3088"/>
        <end position="3235"/>
    </location>
</feature>
<dbReference type="Pfam" id="PF08393">
    <property type="entry name" value="DHC_N2"/>
    <property type="match status" value="1"/>
</dbReference>
<protein>
    <submittedName>
        <fullName evidence="24">Uncharacterized protein</fullName>
    </submittedName>
</protein>
<feature type="coiled-coil region" evidence="15">
    <location>
        <begin position="4103"/>
        <end position="4158"/>
    </location>
</feature>
<dbReference type="GO" id="GO:0005930">
    <property type="term" value="C:axoneme"/>
    <property type="evidence" value="ECO:0007669"/>
    <property type="project" value="UniProtKB-SubCell"/>
</dbReference>
<dbReference type="Pfam" id="PF12775">
    <property type="entry name" value="AAA_7"/>
    <property type="match status" value="1"/>
</dbReference>
<dbReference type="Gene3D" id="1.10.472.130">
    <property type="match status" value="1"/>
</dbReference>
<dbReference type="InterPro" id="IPR031357">
    <property type="entry name" value="Stealth_CR3"/>
</dbReference>
<dbReference type="FunFam" id="1.20.920.30:FF:000005">
    <property type="entry name" value="Dynein, axonemal, heavy chain 2"/>
    <property type="match status" value="1"/>
</dbReference>
<evidence type="ECO:0000259" key="22">
    <source>
        <dbReference type="Pfam" id="PF17852"/>
    </source>
</evidence>
<sequence length="4179" mass="469345">MAAAVAEMAAVLVLTPDEEAAAMKLGGTDLVYLFGRHEVNTRLQALFCHSGVKSLDTFAHFAKDVSDLQSVMKDSFGLDPATSLDHRAQASAVICAWNNAKTRSHKAAELEAEMEVRQWTKPVSGSDYVAMRSAFEAKFWKMDDRETPSKEYLEKKLEDLESGELRAESLTEVASKDEVEPDALMPVWDKTGNLSVRKGSSSVPMPSNPEGLRRMLTIMANAMIMLALRHTNRREFTFVTPGTFEKYKAYLLGKFVLGLTAKNENNETIGVPPWPLVLSYEHAIRKRACQVMNNGGFVDFALALRHGWGDCVTKERFFSTPLSLTVNMTAYSKHPNGQARQQDNAAGGVWQKDKNDGKAAGKGKGKRKGKDKGGKVPGKIRHRETVDKQGICSKFDNKDETCKGKCNFVHCCSFCFGNHASYNCAGKVAGPVEGSDTQVLYLFAGGQRKQSVKDYLLKLAKGRGFSVEVTELDICRQKTMNFARLHVRQIWLSKISAGEFDSVLSTPPCSSFTRAMWANKLGPSPMRSYDRPKGFPWLQGSRKLLAEAGSVLADFSFAAARAQAVHAEASVLMEQPEDLGAVKSGPWPGQRPASMWQDPQHSDIAGMPGMASRAFHQHSFGTDYPTPTRFLVKLGNESHPAFYDGLPQFDSAGNYTGPLPRCSGASRSLVRKRGDAGFKTTGTAAWPPQLCEWVAQEIISFHIGEAGAEISQAGGSSSAPAIATGKSTTMEAQAAPAGDSTSASTVATGTGTLQVVQASSTVEPKFRAGFGSPRQVNTPGKRSSYHGGAGLASPGRWDPDRRRFQISAAWVSLRKDILEIATRHLQDVDLQRTCWNMAVRKQAPFQDNLVKEVQDRIAQWCVAEGSSWSKQELLTIADGQPFLLKLLSEALRLAGDPDWAFLLQAETGLPAGITVPLPRTPEVYEEQTSWRLDLDAEAMGEEMALNSSSVDKHKDYVYKFFDEEVLEGLMIKRSRAEFDKKYQGKSAIAALAVLFNAITGKLRIIHDATNKVRVNNRIKCLDKQRMPGAKEKFYILHDYKSRGVVLFSVLGDVSKAHRRFKYLEVEHGFLACQVDPKDDLIYVNKVGTFGVGSASYWWGRIFGASTRATYQLFGPENPAEILVFADDIEVIGPDRAGRRAIVLTYLFLVAFGTPFKWEKQRGGLKVDWIGLHTDYTVYKLGISEERCAWLVGWCTEVEVSCSVWPRVMAAGLGRLCYTANALFWERPFLGPIYAWVSSVGGLDRTVAVPWAIKFILSWIASRLRADGRLQEPPSITGEAMELFRSDAKAEGGKDWIGAWETRFSLDPKKCRWFYLEVTRDWAPWAFSKKDPNRVIAALELLGNLAAIMVFGDSWPRDRRGKCIGTGISDNLGNTYIVAKGMTTKYPITLILMELSEQLRSRGMEMSVTWKRRDENQEADDLTNLVFEKFSPELEVKVDPLNLKWLVLPGLMKSSELLYKQIVERSSAIGAARVGKSRFSRVLEVNGFSFRKKWFYRSAKVFRLRFSRVLEVNGFSFRKKWFYRSAKVFRLRNSTDNVMLIQDDLLIGRPMSICELFTKPPTVGLRLFSKPYNIFEMTDPSIIDRINMNSLRLFWNWQELEPSIGTDQWVWHQHPLHAPQMLNIELLRKIWQMFPREMSASTDSPFRNVHGLDMVGLHHAFAFSRSGRPEDAEPGTATGDPTWLSKVVDLMASEEMQPSVRPAKQLFFEAAFKNGAANEWHKHMLFMSPEPEELPLIMGFQDLLVKGQSSELDCLRERWLTALFSKPSSWELPKVRPGRAYANVDLSGDLRFQKYAYLLTEEVTDLDPLDIDAARARIAAYRRAKDEVEILAASIVDFPLFRLRCSAMISKLSCAAEALAQTCLRIVSQTIEERADAILEEWETTYKYIMSSPEDEGQMAELREFMTVVQKKVVLPFMVRTRTVHNTLNMVEDFYHDVGAEVVEKTFNSYTWPFMIQMALMESDRKLEKEKIAFMAQLEQEKTEFWKDMTKYREVLDQIKELDTYASAGKVAQKVQTLQDDLQRALVRAKTYTDREKLFGMDLVDYAEVEVLQDEYQPYFKLWTAAIDYNGNEEEWLTGQLGKLDAGEVETYVDDGFKESYKMFKSFEGMPAPQKVAQEMRAAITAFKKNMPIIQGLCQPAIHLDHFLELFEAMDVDVDLEDGLTLTMLLEVNVLDHVETVEAISTSAQKQHGLKVALASMKNEWKAMEFGTFAYKNSGTFLLKGADDVQALLDDHIIKTQAVRGSPFVKPIEKEVKDWEAKLAYVQDLLEQWLACQRTWLYLEPIFSSEDIVRQMPGEAKNFQAVDKLWRDTMHAVDEDPNVLTVSDIENLLANFTSANVKLDLIQKCLNDYLETKRLAFPRFFFLSADELLMILSQTKDPTAVQPHMGKCFEGIAKVRFNGNDEIIEAMLSVEGEVVELCNQVNVVAGDKKGAVEKWLLEVQDSMIQTLTKVTGDSVESYAVTDRDKWVLEWPGQVVICVDNIYWTQETAVAIEANALPDYFKVCADQLMKMVDLVRGDLSKLARRTLTALVTIDVHNRDVVGQLADAKVQSPKDFAWMAQLRYYWAKTGSIIMYETAKPNTTDQCQVSIINATLLYGFEYLGNSDRLVVTPLTDRCYRTLMGAFHLFYGGAPEGPAGTGKTESTKDLAKAMSVQCVVFNCSDGLDYIAMGKFFKGLASSGAWCCFDEFNRIDLEVLSVVAQQVACIQEAIREKKKKFLFEGTELMLIPSCAVNITMNPGYAGRSELPDNLKALFRPCAMMVPDYALIGEIVLYSVGFGDARNLSTKVVAGLRLGSEQLSSQDHYDFGMRALKSILVAAGQLRKTFGNTRAEDILMLSALNDVNLPKFTSNDIPLFNGITGDLFPGTKLPPSDYGKLINELEGAARDRGLQAKGSFIHKCTQLWETIMVRHGLMVVGMNMSGKTEVENVLSQALAAVADGDLYLPCEIHKINPKSIKQGQLYGDFDDNTHEWTDGVLALTVRYTSNADPAYRQWILLDGPVDAVWIENMNTVLDDNKKLCLNSGEIIKLSQVTTMMFEVEDLAVASPATISRCGMVFMEQVDIGWRVFLLSWLERLPERLQEHSDQLRQLFDANIECIWEMCLRKIKTPVPVTMNWLVSNMLKMMLALLKQEIPLDPEVEPKDMPAKEKEIKIDNLFYMGLVWSFGCVTDAPGRKIMNEYIRTIMGGEKVKEKYDLIVDDPTYRPMAKTPFPEGVNSVFEYFAFGATNKWELWTKKITGFDIPKEAQVHTIMVPTADTVRSAYMLQTMVASEHHILFSGLTGTGKTVIINKELLNRFDKEKYTVIAFAFSAQTTANQTQDIIDGKLDKRKKGTFGPPFGKRCLMFVDDLNMPAKEKYGAQPPIELLRQWMDAGGWYDRKDYQFRKIVDLNFVAAMGPPGAGRPFLTGRYQRHYNLIFVTPFEQESLNRIFVTVMQWFLGRFAGAVAEAAKAVVKSTISLYEDISAEMLPTPAKSHYTFNLRDLARVTNGICACSKKSMDTADDLARCWAHEAHRVFYDRLVNKDDQKWFKQKTDELLKENFKKDWKQLVKAEPLIWCDFIDPKANFYQQVNEPEKLVEVLGGCLQDYNSMAKRGMDLVLFMAAAQHVSQIVRVLKTPLGNCLLVGVGGSGRKSLATLATFVAEQESFAIEITKSYGMNDWHDDLKRLLIRCGGMQKEVCFLLPDTQIANENFVEETSGLLNNGEVPNLFNVEDKAQILELCTAMAAKEGRFGPAEVMAFFIEQCQKNLHIVLAFSPIGEAFRRRVRMFPSLVNCCTIDWFHEWPDQALQSVANYFLTSEGLEPKVLKGVVDVCVAMQKAVFTLAERFQKEVQRYYYVTPTSYLELINAFKELLGFKRSEVERAKSRYDVGLDKIISTEAQVSTMQIELEELKPTLKRTAEETAQLMIVIEGKKEEAAATEAIVSKDAAETSIIAESAGKMAADCQRDLDKAMPALNSAIEALSQLSKGDIVEVKAMKTPPGGVILVSKALCWAFNVKPKKVPAPDGRSKMDDYWEPAKKELWGDPKLLDKLLYFDKDNIPADVMVKLAPLETDPEFEPDAIKKASVAAFGICKWVRAMIVYDQVAKMVGPKKEALGQAQGELAEAEGSLAIKKAELKKVQDNVANLMSDFGIAKQKKDDLQNQYEVCSKRLVTAEKLINGLGGEKGRWLESSKKLGDA</sequence>
<gene>
    <name evidence="24" type="ORF">PGLA2088_LOCUS2074</name>
</gene>
<keyword evidence="10 15" id="KW-0175">Coiled coil</keyword>
<dbReference type="InterPro" id="IPR035699">
    <property type="entry name" value="AAA_6"/>
</dbReference>
<dbReference type="Proteomes" id="UP000626109">
    <property type="component" value="Unassembled WGS sequence"/>
</dbReference>
<dbReference type="FunFam" id="1.10.8.710:FF:000001">
    <property type="entry name" value="Dynein axonemal heavy chain 2"/>
    <property type="match status" value="1"/>
</dbReference>
<keyword evidence="9" id="KW-0243">Dynein</keyword>
<dbReference type="FunFam" id="3.20.180.20:FF:000003">
    <property type="entry name" value="Dynein heavy chain 12, axonemal"/>
    <property type="match status" value="1"/>
</dbReference>
<dbReference type="InterPro" id="IPR026983">
    <property type="entry name" value="DHC"/>
</dbReference>
<feature type="domain" description="Dynein heavy chain linker" evidence="17">
    <location>
        <begin position="2049"/>
        <end position="2455"/>
    </location>
</feature>
<evidence type="ECO:0000256" key="7">
    <source>
        <dbReference type="ARBA" id="ARBA00022840"/>
    </source>
</evidence>
<dbReference type="FunFam" id="1.20.58.1120:FF:000001">
    <property type="entry name" value="dynein heavy chain 2, axonemal"/>
    <property type="match status" value="1"/>
</dbReference>
<evidence type="ECO:0000256" key="2">
    <source>
        <dbReference type="ARBA" id="ARBA00004430"/>
    </source>
</evidence>
<dbReference type="InterPro" id="IPR013602">
    <property type="entry name" value="Dynein_heavy_linker"/>
</dbReference>
<dbReference type="EMBL" id="CAJNNW010001669">
    <property type="protein sequence ID" value="CAE8640224.1"/>
    <property type="molecule type" value="Genomic_DNA"/>
</dbReference>
<evidence type="ECO:0000256" key="16">
    <source>
        <dbReference type="SAM" id="MobiDB-lite"/>
    </source>
</evidence>
<dbReference type="PANTHER" id="PTHR45703:SF1">
    <property type="entry name" value="DYNEINS HEAVY CHAIN"/>
    <property type="match status" value="1"/>
</dbReference>
<dbReference type="Gene3D" id="3.20.180.20">
    <property type="entry name" value="Dynein heavy chain, N-terminal domain 2"/>
    <property type="match status" value="1"/>
</dbReference>
<evidence type="ECO:0000259" key="18">
    <source>
        <dbReference type="Pfam" id="PF12774"/>
    </source>
</evidence>
<evidence type="ECO:0000259" key="23">
    <source>
        <dbReference type="Pfam" id="PF22597"/>
    </source>
</evidence>
<keyword evidence="11" id="KW-0969">Cilium</keyword>
<keyword evidence="4" id="KW-0963">Cytoplasm</keyword>
<comment type="caution">
    <text evidence="24">The sequence shown here is derived from an EMBL/GenBank/DDBJ whole genome shotgun (WGS) entry which is preliminary data.</text>
</comment>
<keyword evidence="7" id="KW-0067">ATP-binding</keyword>
<dbReference type="Pfam" id="PF17852">
    <property type="entry name" value="Dynein_AAA_lid"/>
    <property type="match status" value="1"/>
</dbReference>
<keyword evidence="13" id="KW-0206">Cytoskeleton</keyword>
<feature type="compositionally biased region" description="Basic residues" evidence="16">
    <location>
        <begin position="361"/>
        <end position="370"/>
    </location>
</feature>
<dbReference type="Gene3D" id="1.20.140.100">
    <property type="entry name" value="Dynein heavy chain, N-terminal domain 2"/>
    <property type="match status" value="1"/>
</dbReference>
<dbReference type="InterPro" id="IPR054354">
    <property type="entry name" value="DYNC2H1-like_lid"/>
</dbReference>
<evidence type="ECO:0000256" key="1">
    <source>
        <dbReference type="ARBA" id="ARBA00004230"/>
    </source>
</evidence>
<evidence type="ECO:0000259" key="19">
    <source>
        <dbReference type="Pfam" id="PF12777"/>
    </source>
</evidence>
<dbReference type="FunFam" id="3.40.50.300:FF:002141">
    <property type="entry name" value="Dynein heavy chain"/>
    <property type="match status" value="1"/>
</dbReference>
<evidence type="ECO:0000313" key="25">
    <source>
        <dbReference type="Proteomes" id="UP000626109"/>
    </source>
</evidence>
<feature type="non-terminal residue" evidence="24">
    <location>
        <position position="4179"/>
    </location>
</feature>
<feature type="domain" description="Dynein 2 heavy chain 1 cytoplasmic ATPase lid" evidence="23">
    <location>
        <begin position="3445"/>
        <end position="3526"/>
    </location>
</feature>
<dbReference type="InterPro" id="IPR024317">
    <property type="entry name" value="Dynein_heavy_chain_D4_dom"/>
</dbReference>
<dbReference type="Gene3D" id="1.20.920.30">
    <property type="match status" value="1"/>
</dbReference>
<comment type="similarity">
    <text evidence="3">Belongs to the dynein heavy chain family.</text>
</comment>
<comment type="subcellular location">
    <subcellularLocation>
        <location evidence="1">Cell projection</location>
        <location evidence="1">Cilium</location>
        <location evidence="1">Flagellum</location>
    </subcellularLocation>
    <subcellularLocation>
        <location evidence="2">Cytoplasm</location>
        <location evidence="2">Cytoskeleton</location>
        <location evidence="2">Cilium axoneme</location>
    </subcellularLocation>
</comment>
<evidence type="ECO:0000256" key="6">
    <source>
        <dbReference type="ARBA" id="ARBA00022741"/>
    </source>
</evidence>
<dbReference type="Gene3D" id="1.20.58.1120">
    <property type="match status" value="1"/>
</dbReference>
<keyword evidence="12" id="KW-0505">Motor protein</keyword>
<dbReference type="Gene3D" id="1.20.920.20">
    <property type="match status" value="1"/>
</dbReference>
<evidence type="ECO:0000256" key="4">
    <source>
        <dbReference type="ARBA" id="ARBA00022490"/>
    </source>
</evidence>
<dbReference type="GO" id="GO:0051959">
    <property type="term" value="F:dynein light intermediate chain binding"/>
    <property type="evidence" value="ECO:0007669"/>
    <property type="project" value="InterPro"/>
</dbReference>
<dbReference type="SUPFAM" id="SSF52540">
    <property type="entry name" value="P-loop containing nucleoside triphosphate hydrolases"/>
    <property type="match status" value="4"/>
</dbReference>
<dbReference type="GO" id="GO:0030286">
    <property type="term" value="C:dynein complex"/>
    <property type="evidence" value="ECO:0007669"/>
    <property type="project" value="UniProtKB-KW"/>
</dbReference>
<dbReference type="InterPro" id="IPR042222">
    <property type="entry name" value="Dynein_2_N"/>
</dbReference>
<keyword evidence="14" id="KW-0966">Cell projection</keyword>
<dbReference type="Gene3D" id="1.10.8.710">
    <property type="match status" value="1"/>
</dbReference>
<dbReference type="InterPro" id="IPR027417">
    <property type="entry name" value="P-loop_NTPase"/>
</dbReference>
<dbReference type="InterPro" id="IPR024743">
    <property type="entry name" value="Dynein_HC_stalk"/>
</dbReference>
<dbReference type="FunFam" id="3.40.50.300:FF:000063">
    <property type="entry name" value="dynein heavy chain 6, axonemal"/>
    <property type="match status" value="1"/>
</dbReference>
<dbReference type="Gene3D" id="3.40.50.300">
    <property type="entry name" value="P-loop containing nucleotide triphosphate hydrolases"/>
    <property type="match status" value="3"/>
</dbReference>
<evidence type="ECO:0000256" key="3">
    <source>
        <dbReference type="ARBA" id="ARBA00008887"/>
    </source>
</evidence>
<dbReference type="GO" id="GO:0005874">
    <property type="term" value="C:microtubule"/>
    <property type="evidence" value="ECO:0007669"/>
    <property type="project" value="UniProtKB-KW"/>
</dbReference>
<feature type="region of interest" description="Disordered" evidence="16">
    <location>
        <begin position="766"/>
        <end position="796"/>
    </location>
</feature>
<dbReference type="Pfam" id="PF12774">
    <property type="entry name" value="AAA_6"/>
    <property type="match status" value="1"/>
</dbReference>
<keyword evidence="8" id="KW-0282">Flagellum</keyword>
<dbReference type="Gene3D" id="1.10.287.2620">
    <property type="match status" value="1"/>
</dbReference>
<accession>A0A813HS64</accession>
<dbReference type="InterPro" id="IPR043157">
    <property type="entry name" value="Dynein_AAA1S"/>
</dbReference>
<evidence type="ECO:0000313" key="24">
    <source>
        <dbReference type="EMBL" id="CAE8640224.1"/>
    </source>
</evidence>
<evidence type="ECO:0000256" key="9">
    <source>
        <dbReference type="ARBA" id="ARBA00023017"/>
    </source>
</evidence>
<evidence type="ECO:0000256" key="13">
    <source>
        <dbReference type="ARBA" id="ARBA00023212"/>
    </source>
</evidence>
<evidence type="ECO:0000259" key="17">
    <source>
        <dbReference type="Pfam" id="PF08393"/>
    </source>
</evidence>
<dbReference type="GO" id="GO:0007018">
    <property type="term" value="P:microtubule-based movement"/>
    <property type="evidence" value="ECO:0007669"/>
    <property type="project" value="InterPro"/>
</dbReference>
<evidence type="ECO:0000256" key="11">
    <source>
        <dbReference type="ARBA" id="ARBA00023069"/>
    </source>
</evidence>
<evidence type="ECO:0000256" key="15">
    <source>
        <dbReference type="SAM" id="Coils"/>
    </source>
</evidence>
<organism evidence="24 25">
    <name type="scientific">Polarella glacialis</name>
    <name type="common">Dinoflagellate</name>
    <dbReference type="NCBI Taxonomy" id="89957"/>
    <lineage>
        <taxon>Eukaryota</taxon>
        <taxon>Sar</taxon>
        <taxon>Alveolata</taxon>
        <taxon>Dinophyceae</taxon>
        <taxon>Suessiales</taxon>
        <taxon>Suessiaceae</taxon>
        <taxon>Polarella</taxon>
    </lineage>
</organism>
<dbReference type="GO" id="GO:0031514">
    <property type="term" value="C:motile cilium"/>
    <property type="evidence" value="ECO:0007669"/>
    <property type="project" value="UniProtKB-SubCell"/>
</dbReference>
<evidence type="ECO:0000256" key="5">
    <source>
        <dbReference type="ARBA" id="ARBA00022701"/>
    </source>
</evidence>
<dbReference type="FunFam" id="1.20.140.100:FF:000004">
    <property type="entry name" value="Dynein axonemal heavy chain 6"/>
    <property type="match status" value="1"/>
</dbReference>
<feature type="domain" description="Dynein heavy chain AAA module D4" evidence="20">
    <location>
        <begin position="3596"/>
        <end position="3853"/>
    </location>
</feature>
<dbReference type="InterPro" id="IPR042228">
    <property type="entry name" value="Dynein_linker_3"/>
</dbReference>
<dbReference type="Pfam" id="PF12777">
    <property type="entry name" value="MT"/>
    <property type="match status" value="1"/>
</dbReference>
<feature type="region of interest" description="Disordered" evidence="16">
    <location>
        <begin position="334"/>
        <end position="380"/>
    </location>
</feature>
<reference evidence="24" key="1">
    <citation type="submission" date="2021-02" db="EMBL/GenBank/DDBJ databases">
        <authorList>
            <person name="Dougan E. K."/>
            <person name="Rhodes N."/>
            <person name="Thang M."/>
            <person name="Chan C."/>
        </authorList>
    </citation>
    <scope>NUCLEOTIDE SEQUENCE</scope>
</reference>
<keyword evidence="5" id="KW-0493">Microtubule</keyword>
<feature type="domain" description="Dynein heavy chain coiled coil stalk" evidence="19">
    <location>
        <begin position="3867"/>
        <end position="4174"/>
    </location>
</feature>
<evidence type="ECO:0000256" key="8">
    <source>
        <dbReference type="ARBA" id="ARBA00022846"/>
    </source>
</evidence>
<evidence type="ECO:0000259" key="20">
    <source>
        <dbReference type="Pfam" id="PF12780"/>
    </source>
</evidence>
<dbReference type="PANTHER" id="PTHR45703">
    <property type="entry name" value="DYNEIN HEAVY CHAIN"/>
    <property type="match status" value="1"/>
</dbReference>
<feature type="domain" description="Stealth protein CR3 conserved region 3" evidence="21">
    <location>
        <begin position="1616"/>
        <end position="1661"/>
    </location>
</feature>
<dbReference type="InterPro" id="IPR041466">
    <property type="entry name" value="Dynein_AAA5_ext"/>
</dbReference>
<dbReference type="GO" id="GO:0045505">
    <property type="term" value="F:dynein intermediate chain binding"/>
    <property type="evidence" value="ECO:0007669"/>
    <property type="project" value="InterPro"/>
</dbReference>
<feature type="domain" description="Dynein heavy chain hydrolytic ATP-binding dynein motor region" evidence="18">
    <location>
        <begin position="2598"/>
        <end position="2925"/>
    </location>
</feature>
<dbReference type="Pfam" id="PF22597">
    <property type="entry name" value="DYN_lid"/>
    <property type="match status" value="1"/>
</dbReference>
<name>A0A813HS64_POLGL</name>
<evidence type="ECO:0000256" key="14">
    <source>
        <dbReference type="ARBA" id="ARBA00023273"/>
    </source>
</evidence>
<keyword evidence="6" id="KW-0547">Nucleotide-binding</keyword>
<evidence type="ECO:0000256" key="10">
    <source>
        <dbReference type="ARBA" id="ARBA00023054"/>
    </source>
</evidence>
<proteinExistence type="inferred from homology"/>
<dbReference type="Pfam" id="PF12780">
    <property type="entry name" value="AAA_8"/>
    <property type="match status" value="1"/>
</dbReference>
<dbReference type="Pfam" id="PF17102">
    <property type="entry name" value="Stealth_CR3"/>
    <property type="match status" value="1"/>
</dbReference>